<dbReference type="InterPro" id="IPR003959">
    <property type="entry name" value="ATPase_AAA_core"/>
</dbReference>
<evidence type="ECO:0000256" key="14">
    <source>
        <dbReference type="HAMAP-Rule" id="MF_01458"/>
    </source>
</evidence>
<feature type="domain" description="AAA+ ATPase" evidence="17">
    <location>
        <begin position="212"/>
        <end position="351"/>
    </location>
</feature>
<feature type="transmembrane region" description="Helical" evidence="14">
    <location>
        <begin position="128"/>
        <end position="149"/>
    </location>
</feature>
<dbReference type="Pfam" id="PF00004">
    <property type="entry name" value="AAA"/>
    <property type="match status" value="1"/>
</dbReference>
<dbReference type="GO" id="GO:0005524">
    <property type="term" value="F:ATP binding"/>
    <property type="evidence" value="ECO:0007669"/>
    <property type="project" value="UniProtKB-UniRule"/>
</dbReference>
<keyword evidence="12 14" id="KW-0472">Membrane</keyword>
<evidence type="ECO:0000256" key="9">
    <source>
        <dbReference type="ARBA" id="ARBA00022840"/>
    </source>
</evidence>
<comment type="function">
    <text evidence="14">Acts as a processive, ATP-dependent zinc metallopeptidase for both cytoplasmic and membrane proteins. Plays a role in the quality control of integral membrane proteins.</text>
</comment>
<dbReference type="HAMAP" id="MF_01458">
    <property type="entry name" value="FtsH"/>
    <property type="match status" value="1"/>
</dbReference>
<keyword evidence="4 14" id="KW-0812">Transmembrane</keyword>
<evidence type="ECO:0000256" key="11">
    <source>
        <dbReference type="ARBA" id="ARBA00023049"/>
    </source>
</evidence>
<dbReference type="PANTHER" id="PTHR23076">
    <property type="entry name" value="METALLOPROTEASE M41 FTSH"/>
    <property type="match status" value="1"/>
</dbReference>
<dbReference type="PANTHER" id="PTHR23076:SF97">
    <property type="entry name" value="ATP-DEPENDENT ZINC METALLOPROTEASE YME1L1"/>
    <property type="match status" value="1"/>
</dbReference>
<evidence type="ECO:0000256" key="8">
    <source>
        <dbReference type="ARBA" id="ARBA00022833"/>
    </source>
</evidence>
<keyword evidence="5 14" id="KW-0479">Metal-binding</keyword>
<dbReference type="EC" id="3.4.24.-" evidence="14"/>
<dbReference type="InterPro" id="IPR003960">
    <property type="entry name" value="ATPase_AAA_CS"/>
</dbReference>
<protein>
    <recommendedName>
        <fullName evidence="14">ATP-dependent zinc metalloprotease FtsH</fullName>
        <ecNumber evidence="14">3.4.24.-</ecNumber>
    </recommendedName>
</protein>
<dbReference type="InterPro" id="IPR003593">
    <property type="entry name" value="AAA+_ATPase"/>
</dbReference>
<dbReference type="CDD" id="cd19501">
    <property type="entry name" value="RecA-like_FtsH"/>
    <property type="match status" value="1"/>
</dbReference>
<reference evidence="18" key="2">
    <citation type="submission" date="2020-09" db="EMBL/GenBank/DDBJ databases">
        <authorList>
            <person name="Sun Q."/>
            <person name="Zhou Y."/>
        </authorList>
    </citation>
    <scope>NUCLEOTIDE SEQUENCE</scope>
    <source>
        <strain evidence="18">CGMCC 1.10749</strain>
    </source>
</reference>
<keyword evidence="6 14" id="KW-0547">Nucleotide-binding</keyword>
<feature type="binding site" evidence="14">
    <location>
        <position position="446"/>
    </location>
    <ligand>
        <name>Zn(2+)</name>
        <dbReference type="ChEBI" id="CHEBI:29105"/>
        <note>catalytic</note>
    </ligand>
</feature>
<dbReference type="InterPro" id="IPR037219">
    <property type="entry name" value="Peptidase_M41-like"/>
</dbReference>
<feature type="compositionally biased region" description="Low complexity" evidence="16">
    <location>
        <begin position="676"/>
        <end position="697"/>
    </location>
</feature>
<dbReference type="Proteomes" id="UP000628079">
    <property type="component" value="Unassembled WGS sequence"/>
</dbReference>
<dbReference type="NCBIfam" id="TIGR01241">
    <property type="entry name" value="FtsH_fam"/>
    <property type="match status" value="1"/>
</dbReference>
<sequence length="720" mass="77722">MGPPASFTFMDAKRVFKAPLFWVLAVIAITVVMFSLGGDGGYATIDTAKAEKLITDKKVDKAELTSDNVLNLDLKADSAFTDEKANISGADKVRAEFVDARAESLVELVKANPPTEGYNDKRETQNPFWSLLISIFPILLLVGLFWFMMSQAQGGGSRVMQFGKSKAKLATKDTPKVTFDDVAGADEAVQELHEIKEFLSDPAKFLAVGAKIPKGVLLYGPPGTGKTLLARAVAGEAGVPFYSISGSDFVEMFVGVGASRVRDLFEQAKANAPAIVFVDEIDAVGRHRGAGLGGGHDEREQTLNQLLVEMDGFDVKTNVILIAATNRPDILDPALLRPGRFDRQIAVEAPDMLGRHRILEVHSQGKPMAPGVDLLAVARRTPGFTGADLANVLNEAALLTARTDQTLIDDATLDEAIDRVIAGPQKKTRIMSAKERKITAYHEGGHALVAAAMNHTDPVTKVTILPRGRALGYTMVMPIDDKYSTTRNEILDQLAYALGGRVAEEIIFHDPTTGAANDIEKATAMARKMVTEYGMSERVGAIKLGQSQGEVFLGRDMGHQRDYSERIAGIVDEEVRNLIEAAHDEAWHVINDNRHILDRLVLELLEKETLNQKEIAEVFEGIVKRPLRPTWLSSEHRGISDQPPVLTPAEQVALNGSANGHGPSGEPQGAHVNEGDPTTTAAIDKAATDGAHPAAAAADEHPPTQVIEVPEGQRVDPDAH</sequence>
<keyword evidence="10 14" id="KW-1133">Transmembrane helix</keyword>
<evidence type="ECO:0000256" key="6">
    <source>
        <dbReference type="ARBA" id="ARBA00022741"/>
    </source>
</evidence>
<dbReference type="Gene3D" id="1.10.8.60">
    <property type="match status" value="1"/>
</dbReference>
<dbReference type="GO" id="GO:0004176">
    <property type="term" value="F:ATP-dependent peptidase activity"/>
    <property type="evidence" value="ECO:0007669"/>
    <property type="project" value="InterPro"/>
</dbReference>
<evidence type="ECO:0000313" key="19">
    <source>
        <dbReference type="Proteomes" id="UP000628079"/>
    </source>
</evidence>
<evidence type="ECO:0000256" key="15">
    <source>
        <dbReference type="RuleBase" id="RU003651"/>
    </source>
</evidence>
<evidence type="ECO:0000256" key="12">
    <source>
        <dbReference type="ARBA" id="ARBA00023136"/>
    </source>
</evidence>
<keyword evidence="14" id="KW-1003">Cell membrane</keyword>
<dbReference type="GO" id="GO:0008270">
    <property type="term" value="F:zinc ion binding"/>
    <property type="evidence" value="ECO:0007669"/>
    <property type="project" value="UniProtKB-UniRule"/>
</dbReference>
<keyword evidence="7 14" id="KW-0378">Hydrolase</keyword>
<proteinExistence type="inferred from homology"/>
<dbReference type="GO" id="GO:0016887">
    <property type="term" value="F:ATP hydrolysis activity"/>
    <property type="evidence" value="ECO:0007669"/>
    <property type="project" value="UniProtKB-UniRule"/>
</dbReference>
<comment type="subunit">
    <text evidence="14">Homohexamer.</text>
</comment>
<evidence type="ECO:0000256" key="2">
    <source>
        <dbReference type="ARBA" id="ARBA00010044"/>
    </source>
</evidence>
<evidence type="ECO:0000256" key="1">
    <source>
        <dbReference type="ARBA" id="ARBA00004370"/>
    </source>
</evidence>
<comment type="similarity">
    <text evidence="2 14">In the C-terminal section; belongs to the peptidase M41 family.</text>
</comment>
<dbReference type="EMBL" id="BMEA01000001">
    <property type="protein sequence ID" value="GGB75412.1"/>
    <property type="molecule type" value="Genomic_DNA"/>
</dbReference>
<name>A0A8H9KQ58_9MICO</name>
<dbReference type="FunFam" id="1.20.58.760:FF:000001">
    <property type="entry name" value="ATP-dependent zinc metalloprotease FtsH"/>
    <property type="match status" value="1"/>
</dbReference>
<dbReference type="SUPFAM" id="SSF140990">
    <property type="entry name" value="FtsH protease domain-like"/>
    <property type="match status" value="1"/>
</dbReference>
<feature type="transmembrane region" description="Helical" evidence="14">
    <location>
        <begin position="20"/>
        <end position="42"/>
    </location>
</feature>
<comment type="cofactor">
    <cofactor evidence="14">
        <name>Zn(2+)</name>
        <dbReference type="ChEBI" id="CHEBI:29105"/>
    </cofactor>
    <text evidence="14">Binds 1 zinc ion per subunit.</text>
</comment>
<dbReference type="Pfam" id="PF17862">
    <property type="entry name" value="AAA_lid_3"/>
    <property type="match status" value="1"/>
</dbReference>
<keyword evidence="8 14" id="KW-0862">Zinc</keyword>
<keyword evidence="3 14" id="KW-0645">Protease</keyword>
<dbReference type="FunFam" id="3.40.50.300:FF:000001">
    <property type="entry name" value="ATP-dependent zinc metalloprotease FtsH"/>
    <property type="match status" value="1"/>
</dbReference>
<dbReference type="InterPro" id="IPR041569">
    <property type="entry name" value="AAA_lid_3"/>
</dbReference>
<feature type="compositionally biased region" description="Basic and acidic residues" evidence="16">
    <location>
        <begin position="711"/>
        <end position="720"/>
    </location>
</feature>
<evidence type="ECO:0000313" key="18">
    <source>
        <dbReference type="EMBL" id="GGB75412.1"/>
    </source>
</evidence>
<dbReference type="InterPro" id="IPR000642">
    <property type="entry name" value="Peptidase_M41"/>
</dbReference>
<evidence type="ECO:0000259" key="17">
    <source>
        <dbReference type="SMART" id="SM00382"/>
    </source>
</evidence>
<feature type="binding site" evidence="14">
    <location>
        <position position="442"/>
    </location>
    <ligand>
        <name>Zn(2+)</name>
        <dbReference type="ChEBI" id="CHEBI:29105"/>
        <note>catalytic</note>
    </ligand>
</feature>
<dbReference type="SUPFAM" id="SSF52540">
    <property type="entry name" value="P-loop containing nucleoside triphosphate hydrolases"/>
    <property type="match status" value="1"/>
</dbReference>
<comment type="similarity">
    <text evidence="15">Belongs to the AAA ATPase family.</text>
</comment>
<keyword evidence="9 14" id="KW-0067">ATP-binding</keyword>
<evidence type="ECO:0000256" key="3">
    <source>
        <dbReference type="ARBA" id="ARBA00022670"/>
    </source>
</evidence>
<organism evidence="18 19">
    <name type="scientific">Knoellia flava</name>
    <dbReference type="NCBI Taxonomy" id="913969"/>
    <lineage>
        <taxon>Bacteria</taxon>
        <taxon>Bacillati</taxon>
        <taxon>Actinomycetota</taxon>
        <taxon>Actinomycetes</taxon>
        <taxon>Micrococcales</taxon>
        <taxon>Intrasporangiaceae</taxon>
        <taxon>Knoellia</taxon>
    </lineage>
</organism>
<dbReference type="GO" id="GO:0005886">
    <property type="term" value="C:plasma membrane"/>
    <property type="evidence" value="ECO:0007669"/>
    <property type="project" value="UniProtKB-SubCell"/>
</dbReference>
<dbReference type="Gene3D" id="1.20.58.760">
    <property type="entry name" value="Peptidase M41"/>
    <property type="match status" value="1"/>
</dbReference>
<evidence type="ECO:0000256" key="16">
    <source>
        <dbReference type="SAM" id="MobiDB-lite"/>
    </source>
</evidence>
<dbReference type="FunFam" id="1.10.8.60:FF:000001">
    <property type="entry name" value="ATP-dependent zinc metalloprotease FtsH"/>
    <property type="match status" value="1"/>
</dbReference>
<evidence type="ECO:0000256" key="7">
    <source>
        <dbReference type="ARBA" id="ARBA00022801"/>
    </source>
</evidence>
<keyword evidence="11 14" id="KW-0482">Metalloprotease</keyword>
<dbReference type="SMART" id="SM00382">
    <property type="entry name" value="AAA"/>
    <property type="match status" value="1"/>
</dbReference>
<accession>A0A8H9KQ58</accession>
<comment type="subcellular location">
    <subcellularLocation>
        <location evidence="14">Cell membrane</location>
        <topology evidence="14">Multi-pass membrane protein</topology>
        <orientation evidence="14">Cytoplasmic side</orientation>
    </subcellularLocation>
    <subcellularLocation>
        <location evidence="1">Membrane</location>
    </subcellularLocation>
</comment>
<dbReference type="GO" id="GO:0030163">
    <property type="term" value="P:protein catabolic process"/>
    <property type="evidence" value="ECO:0007669"/>
    <property type="project" value="UniProtKB-UniRule"/>
</dbReference>
<reference evidence="18" key="1">
    <citation type="journal article" date="2014" name="Int. J. Syst. Evol. Microbiol.">
        <title>Complete genome sequence of Corynebacterium casei LMG S-19264T (=DSM 44701T), isolated from a smear-ripened cheese.</title>
        <authorList>
            <consortium name="US DOE Joint Genome Institute (JGI-PGF)"/>
            <person name="Walter F."/>
            <person name="Albersmeier A."/>
            <person name="Kalinowski J."/>
            <person name="Ruckert C."/>
        </authorList>
    </citation>
    <scope>NUCLEOTIDE SEQUENCE</scope>
    <source>
        <strain evidence="18">CGMCC 1.10749</strain>
    </source>
</reference>
<dbReference type="GO" id="GO:0006508">
    <property type="term" value="P:proteolysis"/>
    <property type="evidence" value="ECO:0007669"/>
    <property type="project" value="UniProtKB-KW"/>
</dbReference>
<dbReference type="PROSITE" id="PS00674">
    <property type="entry name" value="AAA"/>
    <property type="match status" value="1"/>
</dbReference>
<comment type="similarity">
    <text evidence="13 14">In the central section; belongs to the AAA ATPase family.</text>
</comment>
<evidence type="ECO:0000256" key="4">
    <source>
        <dbReference type="ARBA" id="ARBA00022692"/>
    </source>
</evidence>
<evidence type="ECO:0000256" key="13">
    <source>
        <dbReference type="ARBA" id="ARBA00061570"/>
    </source>
</evidence>
<feature type="binding site" evidence="14">
    <location>
        <begin position="220"/>
        <end position="227"/>
    </location>
    <ligand>
        <name>ATP</name>
        <dbReference type="ChEBI" id="CHEBI:30616"/>
    </ligand>
</feature>
<dbReference type="GO" id="GO:0004222">
    <property type="term" value="F:metalloendopeptidase activity"/>
    <property type="evidence" value="ECO:0007669"/>
    <property type="project" value="InterPro"/>
</dbReference>
<feature type="binding site" evidence="14">
    <location>
        <position position="518"/>
    </location>
    <ligand>
        <name>Zn(2+)</name>
        <dbReference type="ChEBI" id="CHEBI:29105"/>
        <note>catalytic</note>
    </ligand>
</feature>
<dbReference type="InterPro" id="IPR005936">
    <property type="entry name" value="FtsH"/>
</dbReference>
<dbReference type="Pfam" id="PF01434">
    <property type="entry name" value="Peptidase_M41"/>
    <property type="match status" value="1"/>
</dbReference>
<feature type="region of interest" description="Disordered" evidence="16">
    <location>
        <begin position="654"/>
        <end position="720"/>
    </location>
</feature>
<feature type="active site" evidence="14">
    <location>
        <position position="443"/>
    </location>
</feature>
<dbReference type="AlphaFoldDB" id="A0A8H9KQ58"/>
<evidence type="ECO:0000256" key="10">
    <source>
        <dbReference type="ARBA" id="ARBA00022989"/>
    </source>
</evidence>
<dbReference type="InterPro" id="IPR027417">
    <property type="entry name" value="P-loop_NTPase"/>
</dbReference>
<gene>
    <name evidence="14 18" type="primary">ftsH</name>
    <name evidence="18" type="ORF">GCM10011314_13690</name>
</gene>
<comment type="caution">
    <text evidence="18">The sequence shown here is derived from an EMBL/GenBank/DDBJ whole genome shotgun (WGS) entry which is preliminary data.</text>
</comment>
<dbReference type="Gene3D" id="3.40.50.300">
    <property type="entry name" value="P-loop containing nucleotide triphosphate hydrolases"/>
    <property type="match status" value="1"/>
</dbReference>
<evidence type="ECO:0000256" key="5">
    <source>
        <dbReference type="ARBA" id="ARBA00022723"/>
    </source>
</evidence>